<dbReference type="AlphaFoldDB" id="A0A9J6G7D6"/>
<dbReference type="OrthoDB" id="6514472at2759"/>
<dbReference type="InterPro" id="IPR000477">
    <property type="entry name" value="RT_dom"/>
</dbReference>
<dbReference type="EMBL" id="JABSTR010000005">
    <property type="protein sequence ID" value="KAH9370617.1"/>
    <property type="molecule type" value="Genomic_DNA"/>
</dbReference>
<dbReference type="PROSITE" id="PS50878">
    <property type="entry name" value="RT_POL"/>
    <property type="match status" value="1"/>
</dbReference>
<dbReference type="PANTHER" id="PTHR21301:SF10">
    <property type="entry name" value="REVERSE TRANSCRIPTASE DOMAIN-CONTAINING PROTEIN"/>
    <property type="match status" value="1"/>
</dbReference>
<organism evidence="2 3">
    <name type="scientific">Haemaphysalis longicornis</name>
    <name type="common">Bush tick</name>
    <dbReference type="NCBI Taxonomy" id="44386"/>
    <lineage>
        <taxon>Eukaryota</taxon>
        <taxon>Metazoa</taxon>
        <taxon>Ecdysozoa</taxon>
        <taxon>Arthropoda</taxon>
        <taxon>Chelicerata</taxon>
        <taxon>Arachnida</taxon>
        <taxon>Acari</taxon>
        <taxon>Parasitiformes</taxon>
        <taxon>Ixodida</taxon>
        <taxon>Ixodoidea</taxon>
        <taxon>Ixodidae</taxon>
        <taxon>Haemaphysalinae</taxon>
        <taxon>Haemaphysalis</taxon>
    </lineage>
</organism>
<dbReference type="VEuPathDB" id="VectorBase:HLOH_050637"/>
<name>A0A9J6G7D6_HAELO</name>
<gene>
    <name evidence="2" type="ORF">HPB48_010720</name>
</gene>
<protein>
    <recommendedName>
        <fullName evidence="1">Reverse transcriptase domain-containing protein</fullName>
    </recommendedName>
</protein>
<dbReference type="PANTHER" id="PTHR21301">
    <property type="entry name" value="REVERSE TRANSCRIPTASE"/>
    <property type="match status" value="1"/>
</dbReference>
<reference evidence="2 3" key="1">
    <citation type="journal article" date="2020" name="Cell">
        <title>Large-Scale Comparative Analyses of Tick Genomes Elucidate Their Genetic Diversity and Vector Capacities.</title>
        <authorList>
            <consortium name="Tick Genome and Microbiome Consortium (TIGMIC)"/>
            <person name="Jia N."/>
            <person name="Wang J."/>
            <person name="Shi W."/>
            <person name="Du L."/>
            <person name="Sun Y."/>
            <person name="Zhan W."/>
            <person name="Jiang J.F."/>
            <person name="Wang Q."/>
            <person name="Zhang B."/>
            <person name="Ji P."/>
            <person name="Bell-Sakyi L."/>
            <person name="Cui X.M."/>
            <person name="Yuan T.T."/>
            <person name="Jiang B.G."/>
            <person name="Yang W.F."/>
            <person name="Lam T.T."/>
            <person name="Chang Q.C."/>
            <person name="Ding S.J."/>
            <person name="Wang X.J."/>
            <person name="Zhu J.G."/>
            <person name="Ruan X.D."/>
            <person name="Zhao L."/>
            <person name="Wei J.T."/>
            <person name="Ye R.Z."/>
            <person name="Que T.C."/>
            <person name="Du C.H."/>
            <person name="Zhou Y.H."/>
            <person name="Cheng J.X."/>
            <person name="Dai P.F."/>
            <person name="Guo W.B."/>
            <person name="Han X.H."/>
            <person name="Huang E.J."/>
            <person name="Li L.F."/>
            <person name="Wei W."/>
            <person name="Gao Y.C."/>
            <person name="Liu J.Z."/>
            <person name="Shao H.Z."/>
            <person name="Wang X."/>
            <person name="Wang C.C."/>
            <person name="Yang T.C."/>
            <person name="Huo Q.B."/>
            <person name="Li W."/>
            <person name="Chen H.Y."/>
            <person name="Chen S.E."/>
            <person name="Zhou L.G."/>
            <person name="Ni X.B."/>
            <person name="Tian J.H."/>
            <person name="Sheng Y."/>
            <person name="Liu T."/>
            <person name="Pan Y.S."/>
            <person name="Xia L.Y."/>
            <person name="Li J."/>
            <person name="Zhao F."/>
            <person name="Cao W.C."/>
        </authorList>
    </citation>
    <scope>NUCLEOTIDE SEQUENCE [LARGE SCALE GENOMIC DNA]</scope>
    <source>
        <strain evidence="2">HaeL-2018</strain>
    </source>
</reference>
<accession>A0A9J6G7D6</accession>
<sequence>MCGKVVTSSGFDDIGVLGTACVCFVYSAPKRGTNSYFFKDCLKLPCFSRRPSWFLKARQPYTGQAVHVGAGAILPSKVKSMLRLGPKFRPHPEPGKVEIPLEVIAHQGVHCGVNAFSIDVNDLYYSLPLPPLCEVVTECIDMYGTIRFQNACGINAGGFMELLAFCLRSTFVDFSGKCFIQKQGVGIDCCLAPQLSDLLLAYLDRRFQGALEDGPMVKTFRYVDNFLVIYRGRNDGVTEVENLLGAFASVLRKFFLTSELAAS</sequence>
<keyword evidence="3" id="KW-1185">Reference proteome</keyword>
<evidence type="ECO:0000313" key="2">
    <source>
        <dbReference type="EMBL" id="KAH9370617.1"/>
    </source>
</evidence>
<evidence type="ECO:0000259" key="1">
    <source>
        <dbReference type="PROSITE" id="PS50878"/>
    </source>
</evidence>
<comment type="caution">
    <text evidence="2">The sequence shown here is derived from an EMBL/GenBank/DDBJ whole genome shotgun (WGS) entry which is preliminary data.</text>
</comment>
<evidence type="ECO:0000313" key="3">
    <source>
        <dbReference type="Proteomes" id="UP000821853"/>
    </source>
</evidence>
<dbReference type="Proteomes" id="UP000821853">
    <property type="component" value="Chromosome 3"/>
</dbReference>
<feature type="domain" description="Reverse transcriptase" evidence="1">
    <location>
        <begin position="1"/>
        <end position="263"/>
    </location>
</feature>
<proteinExistence type="predicted"/>